<feature type="transmembrane region" description="Helical" evidence="1">
    <location>
        <begin position="97"/>
        <end position="122"/>
    </location>
</feature>
<keyword evidence="1" id="KW-1133">Transmembrane helix</keyword>
<protein>
    <submittedName>
        <fullName evidence="2">DUF1449 domain-containing protein</fullName>
    </submittedName>
</protein>
<proteinExistence type="predicted"/>
<accession>A0ABU8EVB5</accession>
<evidence type="ECO:0000313" key="2">
    <source>
        <dbReference type="EMBL" id="MEI4550922.1"/>
    </source>
</evidence>
<keyword evidence="1" id="KW-0812">Transmembrane</keyword>
<comment type="caution">
    <text evidence="2">The sequence shown here is derived from an EMBL/GenBank/DDBJ whole genome shotgun (WGS) entry which is preliminary data.</text>
</comment>
<sequence>MEFLNIAFSFPSSVFTLLMVIVILFWFITLIGFADIDMFEGDVELDADADVNVDSGWFQAAFGGVPLTISLSIVIMLSWVFSIYCQMFFSFLLGNGILFYVFGTFMLLASFIAAIPLTVLFIKPLKRLFKSQNATSRNDLLGLECTIATGKVTQNFGQARVYFNGAEHLIEVRCEQDNQFKSGDQAVLIDHLTTQHSYIIADKPW</sequence>
<feature type="transmembrane region" description="Helical" evidence="1">
    <location>
        <begin position="6"/>
        <end position="28"/>
    </location>
</feature>
<dbReference type="RefSeq" id="WP_336435987.1">
    <property type="nucleotide sequence ID" value="NZ_JBAWKS010000002.1"/>
</dbReference>
<name>A0ABU8EVB5_9GAMM</name>
<keyword evidence="3" id="KW-1185">Reference proteome</keyword>
<reference evidence="2 3" key="1">
    <citation type="submission" date="2023-12" db="EMBL/GenBank/DDBJ databases">
        <title>Friends and Foes: Symbiotic and Algicidal bacterial influence on Karenia brevis blooms.</title>
        <authorList>
            <person name="Fei C."/>
            <person name="Mohamed A.R."/>
            <person name="Booker A."/>
            <person name="Arshad M."/>
            <person name="Klass S."/>
            <person name="Ahn S."/>
            <person name="Gilbert P.M."/>
            <person name="Heil C.A."/>
            <person name="Martinez J.M."/>
            <person name="Amin S.A."/>
        </authorList>
    </citation>
    <scope>NUCLEOTIDE SEQUENCE [LARGE SCALE GENOMIC DNA]</scope>
    <source>
        <strain evidence="2 3">CE15</strain>
    </source>
</reference>
<gene>
    <name evidence="2" type="ORF">WAE96_14725</name>
</gene>
<dbReference type="EMBL" id="JBAWKS010000002">
    <property type="protein sequence ID" value="MEI4550922.1"/>
    <property type="molecule type" value="Genomic_DNA"/>
</dbReference>
<evidence type="ECO:0000256" key="1">
    <source>
        <dbReference type="SAM" id="Phobius"/>
    </source>
</evidence>
<dbReference type="Proteomes" id="UP001382455">
    <property type="component" value="Unassembled WGS sequence"/>
</dbReference>
<organism evidence="2 3">
    <name type="scientific">Pseudoalteromonas spongiae</name>
    <dbReference type="NCBI Taxonomy" id="298657"/>
    <lineage>
        <taxon>Bacteria</taxon>
        <taxon>Pseudomonadati</taxon>
        <taxon>Pseudomonadota</taxon>
        <taxon>Gammaproteobacteria</taxon>
        <taxon>Alteromonadales</taxon>
        <taxon>Pseudoalteromonadaceae</taxon>
        <taxon>Pseudoalteromonas</taxon>
    </lineage>
</organism>
<feature type="transmembrane region" description="Helical" evidence="1">
    <location>
        <begin position="67"/>
        <end position="91"/>
    </location>
</feature>
<evidence type="ECO:0000313" key="3">
    <source>
        <dbReference type="Proteomes" id="UP001382455"/>
    </source>
</evidence>
<keyword evidence="1" id="KW-0472">Membrane</keyword>